<dbReference type="Proteomes" id="UP000765509">
    <property type="component" value="Unassembled WGS sequence"/>
</dbReference>
<evidence type="ECO:0000313" key="2">
    <source>
        <dbReference type="Proteomes" id="UP000765509"/>
    </source>
</evidence>
<organism evidence="1 2">
    <name type="scientific">Austropuccinia psidii MF-1</name>
    <dbReference type="NCBI Taxonomy" id="1389203"/>
    <lineage>
        <taxon>Eukaryota</taxon>
        <taxon>Fungi</taxon>
        <taxon>Dikarya</taxon>
        <taxon>Basidiomycota</taxon>
        <taxon>Pucciniomycotina</taxon>
        <taxon>Pucciniomycetes</taxon>
        <taxon>Pucciniales</taxon>
        <taxon>Sphaerophragmiaceae</taxon>
        <taxon>Austropuccinia</taxon>
    </lineage>
</organism>
<reference evidence="1" key="1">
    <citation type="submission" date="2021-03" db="EMBL/GenBank/DDBJ databases">
        <title>Draft genome sequence of rust myrtle Austropuccinia psidii MF-1, a brazilian biotype.</title>
        <authorList>
            <person name="Quecine M.C."/>
            <person name="Pachon D.M.R."/>
            <person name="Bonatelli M.L."/>
            <person name="Correr F.H."/>
            <person name="Franceschini L.M."/>
            <person name="Leite T.F."/>
            <person name="Margarido G.R.A."/>
            <person name="Almeida C.A."/>
            <person name="Ferrarezi J.A."/>
            <person name="Labate C.A."/>
        </authorList>
    </citation>
    <scope>NUCLEOTIDE SEQUENCE</scope>
    <source>
        <strain evidence="1">MF-1</strain>
    </source>
</reference>
<proteinExistence type="predicted"/>
<dbReference type="AlphaFoldDB" id="A0A9Q3H7D9"/>
<evidence type="ECO:0000313" key="1">
    <source>
        <dbReference type="EMBL" id="MBW0493962.1"/>
    </source>
</evidence>
<name>A0A9Q3H7D9_9BASI</name>
<accession>A0A9Q3H7D9</accession>
<sequence>MQAEEFKVSESCTSRLKNSSTKWGHNSIISPLKVLKNEDPRFSWVQFTTQDLPFNFEEVLHPEHLVGGLVYGPEDCSHTPPQTPA</sequence>
<protein>
    <submittedName>
        <fullName evidence="1">Uncharacterized protein</fullName>
    </submittedName>
</protein>
<gene>
    <name evidence="1" type="ORF">O181_033677</name>
</gene>
<dbReference type="EMBL" id="AVOT02012325">
    <property type="protein sequence ID" value="MBW0493962.1"/>
    <property type="molecule type" value="Genomic_DNA"/>
</dbReference>
<keyword evidence="2" id="KW-1185">Reference proteome</keyword>
<comment type="caution">
    <text evidence="1">The sequence shown here is derived from an EMBL/GenBank/DDBJ whole genome shotgun (WGS) entry which is preliminary data.</text>
</comment>